<reference evidence="3 4" key="1">
    <citation type="submission" date="2021-01" db="EMBL/GenBank/DDBJ databases">
        <title>Genomic Encyclopedia of Type Strains, Phase IV (KMG-IV): sequencing the most valuable type-strain genomes for metagenomic binning, comparative biology and taxonomic classification.</title>
        <authorList>
            <person name="Goeker M."/>
        </authorList>
    </citation>
    <scope>NUCLEOTIDE SEQUENCE [LARGE SCALE GENOMIC DNA]</scope>
    <source>
        <strain evidence="3 4">DSM 104297</strain>
    </source>
</reference>
<evidence type="ECO:0000256" key="1">
    <source>
        <dbReference type="SAM" id="Phobius"/>
    </source>
</evidence>
<feature type="transmembrane region" description="Helical" evidence="1">
    <location>
        <begin position="263"/>
        <end position="282"/>
    </location>
</feature>
<dbReference type="Pfam" id="PF14345">
    <property type="entry name" value="GDYXXLXY"/>
    <property type="match status" value="1"/>
</dbReference>
<feature type="transmembrane region" description="Helical" evidence="1">
    <location>
        <begin position="371"/>
        <end position="387"/>
    </location>
</feature>
<feature type="transmembrane region" description="Helical" evidence="1">
    <location>
        <begin position="294"/>
        <end position="319"/>
    </location>
</feature>
<feature type="transmembrane region" description="Helical" evidence="1">
    <location>
        <begin position="519"/>
        <end position="540"/>
    </location>
</feature>
<evidence type="ECO:0000259" key="2">
    <source>
        <dbReference type="Pfam" id="PF09925"/>
    </source>
</evidence>
<keyword evidence="1" id="KW-0472">Membrane</keyword>
<sequence>MEKVDSSIIKERFIQVGYVMGLSLILAAIIYFFAANWPGFDKWTKISLSIALMVLFYGTSYLFTTWLKRRPFLSEWLMFTGCLTFGVTVAILGQIYNSHADSFQLFLVWAIPALLFSIFTKYQPFYILSHVLLHVALWFWMFPSSSFFGADEGWYRSLLIIVAVVNVSLFLIIQKGWLQSKALSFLSLAAFHGAMLGLTLGELFEPFIVFVSVIYIAAAAFLFWYSNRQGWSKWFTVISGLAATFFLIWKFIAFLLYIGSESIFYLTIYFPFIIVGIAVVLIRKFKENTMAKRVFIGVIAIVSAFIGASSFIGIVMLIVGEMEPIMFALFATAFLIVPAVLKPQWDSVIRYTMLLTGYFITIPSVLFEGMWISLLFLLVLGFVFLKVTSQIFKYITYLAGMIVFVAAFSVENISPETVSMAVIALNLVILFGRTYLLKNLQHILYHNSVIYSLLAFFVWTFLNEQSYALYFVVNVLYFVTVTVLLFVAIRKEATFLFIVSFVGWLAYVGYKYYDLLWSLLHKSITFMLVGVLIFAIVNWVDKRTAFNSEVRSFVAIRKGILLVIISIQLVIIGVQVTKSERVLANGETVTLQLEPLDPRSLLQGDYVILRFTISRLELKEEPSYNEKIKVGLVQNKQGVYEYHTHVVGDEKESGAADVWITGRYKGNGNVEYGIENYFIEEGTGREVEENARYAKIKVGKNGDALLIEVYE</sequence>
<dbReference type="InterPro" id="IPR018677">
    <property type="entry name" value="DUF2157"/>
</dbReference>
<feature type="transmembrane region" description="Helical" evidence="1">
    <location>
        <begin position="443"/>
        <end position="462"/>
    </location>
</feature>
<feature type="transmembrane region" description="Helical" evidence="1">
    <location>
        <begin position="495"/>
        <end position="513"/>
    </location>
</feature>
<organism evidence="3 4">
    <name type="scientific">Priestia iocasae</name>
    <dbReference type="NCBI Taxonomy" id="2291674"/>
    <lineage>
        <taxon>Bacteria</taxon>
        <taxon>Bacillati</taxon>
        <taxon>Bacillota</taxon>
        <taxon>Bacilli</taxon>
        <taxon>Bacillales</taxon>
        <taxon>Bacillaceae</taxon>
        <taxon>Priestia</taxon>
    </lineage>
</organism>
<feature type="transmembrane region" description="Helical" evidence="1">
    <location>
        <begin position="46"/>
        <end position="64"/>
    </location>
</feature>
<evidence type="ECO:0000313" key="3">
    <source>
        <dbReference type="EMBL" id="MBM7702066.1"/>
    </source>
</evidence>
<evidence type="ECO:0000313" key="4">
    <source>
        <dbReference type="Proteomes" id="UP000809829"/>
    </source>
</evidence>
<feature type="transmembrane region" description="Helical" evidence="1">
    <location>
        <begin position="348"/>
        <end position="365"/>
    </location>
</feature>
<feature type="transmembrane region" description="Helical" evidence="1">
    <location>
        <begin position="468"/>
        <end position="488"/>
    </location>
</feature>
<feature type="transmembrane region" description="Helical" evidence="1">
    <location>
        <begin position="207"/>
        <end position="225"/>
    </location>
</feature>
<dbReference type="Proteomes" id="UP000809829">
    <property type="component" value="Unassembled WGS sequence"/>
</dbReference>
<dbReference type="Pfam" id="PF09925">
    <property type="entry name" value="DUF2157"/>
    <property type="match status" value="1"/>
</dbReference>
<feature type="transmembrane region" description="Helical" evidence="1">
    <location>
        <begin position="325"/>
        <end position="341"/>
    </location>
</feature>
<feature type="transmembrane region" description="Helical" evidence="1">
    <location>
        <begin position="560"/>
        <end position="577"/>
    </location>
</feature>
<dbReference type="InterPro" id="IPR025833">
    <property type="entry name" value="GDYXXLXY"/>
</dbReference>
<keyword evidence="1" id="KW-0812">Transmembrane</keyword>
<accession>A0ABS2QRJ5</accession>
<feature type="transmembrane region" description="Helical" evidence="1">
    <location>
        <begin position="394"/>
        <end position="411"/>
    </location>
</feature>
<dbReference type="EMBL" id="JAFBFC010000001">
    <property type="protein sequence ID" value="MBM7702066.1"/>
    <property type="molecule type" value="Genomic_DNA"/>
</dbReference>
<proteinExistence type="predicted"/>
<feature type="transmembrane region" description="Helical" evidence="1">
    <location>
        <begin position="76"/>
        <end position="96"/>
    </location>
</feature>
<dbReference type="RefSeq" id="WP_205184307.1">
    <property type="nucleotide sequence ID" value="NZ_JAFBFC010000001.1"/>
</dbReference>
<comment type="caution">
    <text evidence="3">The sequence shown here is derived from an EMBL/GenBank/DDBJ whole genome shotgun (WGS) entry which is preliminary data.</text>
</comment>
<feature type="transmembrane region" description="Helical" evidence="1">
    <location>
        <begin position="125"/>
        <end position="142"/>
    </location>
</feature>
<feature type="transmembrane region" description="Helical" evidence="1">
    <location>
        <begin position="154"/>
        <end position="173"/>
    </location>
</feature>
<keyword evidence="1" id="KW-1133">Transmembrane helix</keyword>
<feature type="transmembrane region" description="Helical" evidence="1">
    <location>
        <begin position="182"/>
        <end position="201"/>
    </location>
</feature>
<keyword evidence="4" id="KW-1185">Reference proteome</keyword>
<gene>
    <name evidence="3" type="ORF">JOC83_000892</name>
</gene>
<feature type="transmembrane region" description="Helical" evidence="1">
    <location>
        <begin position="417"/>
        <end position="436"/>
    </location>
</feature>
<feature type="transmembrane region" description="Helical" evidence="1">
    <location>
        <begin position="12"/>
        <end position="34"/>
    </location>
</feature>
<name>A0ABS2QRJ5_9BACI</name>
<feature type="transmembrane region" description="Helical" evidence="1">
    <location>
        <begin position="102"/>
        <end position="118"/>
    </location>
</feature>
<protein>
    <submittedName>
        <fullName evidence="3">Membrane-anchored protein/putative membrane protein</fullName>
    </submittedName>
</protein>
<feature type="transmembrane region" description="Helical" evidence="1">
    <location>
        <begin position="237"/>
        <end position="257"/>
    </location>
</feature>
<feature type="domain" description="DUF2157" evidence="2">
    <location>
        <begin position="11"/>
        <end position="121"/>
    </location>
</feature>